<accession>A0AAW0Y924</accession>
<sequence length="314" mass="35907">MGARAEVRVTVSEGWHWAGILAFLTAVALLIGTLRLCFGTLTLVTAVVLLLGVFKICSCITKAKRRQRWEAAGQDVVVLHCSNRGRLAPSMSPFVIKLESFLRFAGIPYQLDFDEPFGPKGKTPWVTFNGEELADSQLILERLTEHFNLRNSLTKELQAIARAFVVMMDEHLIWGLRVWRYSIDCGAGFYECHLHVPFIVSVALPFLCWRMRRALWHQGMGRHTFAQVQSIVRKDLTAVSEFLGERRYLMGEELDAVDCVVFAHLANIVYNYHRSPFYVIVTEELPNLAGYVKRVRQRLWPDWNKCLDPPLPSQ</sequence>
<dbReference type="AlphaFoldDB" id="A0AAW0Y924"/>
<keyword evidence="2" id="KW-1133">Transmembrane helix</keyword>
<keyword evidence="6" id="KW-1185">Reference proteome</keyword>
<dbReference type="InterPro" id="IPR012336">
    <property type="entry name" value="Thioredoxin-like_fold"/>
</dbReference>
<dbReference type="PANTHER" id="PTHR12289">
    <property type="entry name" value="METAXIN RELATED"/>
    <property type="match status" value="1"/>
</dbReference>
<reference evidence="5 6" key="1">
    <citation type="journal article" date="2024" name="BMC Genomics">
        <title>Genome assembly of redclaw crayfish (Cherax quadricarinatus) provides insights into its immune adaptation and hypoxia tolerance.</title>
        <authorList>
            <person name="Liu Z."/>
            <person name="Zheng J."/>
            <person name="Li H."/>
            <person name="Fang K."/>
            <person name="Wang S."/>
            <person name="He J."/>
            <person name="Zhou D."/>
            <person name="Weng S."/>
            <person name="Chi M."/>
            <person name="Gu Z."/>
            <person name="He J."/>
            <person name="Li F."/>
            <person name="Wang M."/>
        </authorList>
    </citation>
    <scope>NUCLEOTIDE SEQUENCE [LARGE SCALE GENOMIC DNA]</scope>
    <source>
        <strain evidence="5">ZL_2023a</strain>
    </source>
</reference>
<dbReference type="Proteomes" id="UP001445076">
    <property type="component" value="Unassembled WGS sequence"/>
</dbReference>
<keyword evidence="2" id="KW-0812">Transmembrane</keyword>
<proteinExistence type="inferred from homology"/>
<comment type="caution">
    <text evidence="5">The sequence shown here is derived from an EMBL/GenBank/DDBJ whole genome shotgun (WGS) entry which is preliminary data.</text>
</comment>
<dbReference type="CDD" id="cd03193">
    <property type="entry name" value="GST_C_Metaxin"/>
    <property type="match status" value="1"/>
</dbReference>
<dbReference type="SFLD" id="SFLDG01200">
    <property type="entry name" value="SUF1.1"/>
    <property type="match status" value="1"/>
</dbReference>
<feature type="transmembrane region" description="Helical" evidence="2">
    <location>
        <begin position="38"/>
        <end position="58"/>
    </location>
</feature>
<evidence type="ECO:0000256" key="2">
    <source>
        <dbReference type="SAM" id="Phobius"/>
    </source>
</evidence>
<dbReference type="InterPro" id="IPR026928">
    <property type="entry name" value="FAX/IsoI-like"/>
</dbReference>
<dbReference type="Pfam" id="PF17171">
    <property type="entry name" value="GST_C_6"/>
    <property type="match status" value="1"/>
</dbReference>
<dbReference type="InterPro" id="IPR036249">
    <property type="entry name" value="Thioredoxin-like_sf"/>
</dbReference>
<dbReference type="InterPro" id="IPR050931">
    <property type="entry name" value="Mito_Protein_Transport_Metaxin"/>
</dbReference>
<evidence type="ECO:0000313" key="6">
    <source>
        <dbReference type="Proteomes" id="UP001445076"/>
    </source>
</evidence>
<dbReference type="SFLD" id="SFLDG01180">
    <property type="entry name" value="SUF1"/>
    <property type="match status" value="1"/>
</dbReference>
<dbReference type="SUPFAM" id="SSF47616">
    <property type="entry name" value="GST C-terminal domain-like"/>
    <property type="match status" value="1"/>
</dbReference>
<evidence type="ECO:0000259" key="4">
    <source>
        <dbReference type="Pfam" id="PF17172"/>
    </source>
</evidence>
<protein>
    <recommendedName>
        <fullName evidence="7">Failed axon connections</fullName>
    </recommendedName>
</protein>
<dbReference type="SUPFAM" id="SSF52833">
    <property type="entry name" value="Thioredoxin-like"/>
    <property type="match status" value="1"/>
</dbReference>
<comment type="similarity">
    <text evidence="1">Belongs to the FAX family.</text>
</comment>
<dbReference type="GO" id="GO:0005737">
    <property type="term" value="C:cytoplasm"/>
    <property type="evidence" value="ECO:0007669"/>
    <property type="project" value="TreeGrafter"/>
</dbReference>
<evidence type="ECO:0008006" key="7">
    <source>
        <dbReference type="Google" id="ProtNLM"/>
    </source>
</evidence>
<keyword evidence="2" id="KW-0472">Membrane</keyword>
<feature type="domain" description="Metaxin glutathione S-transferase" evidence="3">
    <location>
        <begin position="233"/>
        <end position="295"/>
    </location>
</feature>
<name>A0AAW0Y924_CHEQU</name>
<evidence type="ECO:0000313" key="5">
    <source>
        <dbReference type="EMBL" id="KAK8747891.1"/>
    </source>
</evidence>
<organism evidence="5 6">
    <name type="scientific">Cherax quadricarinatus</name>
    <name type="common">Australian red claw crayfish</name>
    <dbReference type="NCBI Taxonomy" id="27406"/>
    <lineage>
        <taxon>Eukaryota</taxon>
        <taxon>Metazoa</taxon>
        <taxon>Ecdysozoa</taxon>
        <taxon>Arthropoda</taxon>
        <taxon>Crustacea</taxon>
        <taxon>Multicrustacea</taxon>
        <taxon>Malacostraca</taxon>
        <taxon>Eumalacostraca</taxon>
        <taxon>Eucarida</taxon>
        <taxon>Decapoda</taxon>
        <taxon>Pleocyemata</taxon>
        <taxon>Astacidea</taxon>
        <taxon>Parastacoidea</taxon>
        <taxon>Parastacidae</taxon>
        <taxon>Cherax</taxon>
    </lineage>
</organism>
<feature type="domain" description="Thioredoxin-like fold" evidence="4">
    <location>
        <begin position="93"/>
        <end position="181"/>
    </location>
</feature>
<dbReference type="EMBL" id="JARKIK010000013">
    <property type="protein sequence ID" value="KAK8747891.1"/>
    <property type="molecule type" value="Genomic_DNA"/>
</dbReference>
<feature type="transmembrane region" description="Helical" evidence="2">
    <location>
        <begin position="14"/>
        <end position="32"/>
    </location>
</feature>
<evidence type="ECO:0000256" key="1">
    <source>
        <dbReference type="ARBA" id="ARBA00006475"/>
    </source>
</evidence>
<dbReference type="Gene3D" id="1.20.1050.10">
    <property type="match status" value="1"/>
</dbReference>
<dbReference type="InterPro" id="IPR033468">
    <property type="entry name" value="Metaxin_GST"/>
</dbReference>
<dbReference type="PANTHER" id="PTHR12289:SF41">
    <property type="entry name" value="FAILED AXON CONNECTIONS-RELATED"/>
    <property type="match status" value="1"/>
</dbReference>
<gene>
    <name evidence="5" type="ORF">OTU49_016213</name>
</gene>
<dbReference type="InterPro" id="IPR040079">
    <property type="entry name" value="Glutathione_S-Trfase"/>
</dbReference>
<evidence type="ECO:0000259" key="3">
    <source>
        <dbReference type="Pfam" id="PF17171"/>
    </source>
</evidence>
<dbReference type="Gene3D" id="3.40.30.10">
    <property type="entry name" value="Glutaredoxin"/>
    <property type="match status" value="1"/>
</dbReference>
<dbReference type="InterPro" id="IPR036282">
    <property type="entry name" value="Glutathione-S-Trfase_C_sf"/>
</dbReference>
<dbReference type="Pfam" id="PF17172">
    <property type="entry name" value="GST_N_4"/>
    <property type="match status" value="1"/>
</dbReference>
<dbReference type="SFLD" id="SFLDS00019">
    <property type="entry name" value="Glutathione_Transferase_(cytos"/>
    <property type="match status" value="1"/>
</dbReference>